<dbReference type="AlphaFoldDB" id="A0A6A5C110"/>
<proteinExistence type="predicted"/>
<dbReference type="VEuPathDB" id="AmoebaDB:NF0092440"/>
<evidence type="ECO:0000313" key="3">
    <source>
        <dbReference type="EMBL" id="KAF0979558.1"/>
    </source>
</evidence>
<dbReference type="InterPro" id="IPR001810">
    <property type="entry name" value="F-box_dom"/>
</dbReference>
<accession>A0A6A5C110</accession>
<dbReference type="VEuPathDB" id="AmoebaDB:FDP41_001422"/>
<feature type="domain" description="F-box" evidence="2">
    <location>
        <begin position="80"/>
        <end position="127"/>
    </location>
</feature>
<dbReference type="PROSITE" id="PS50181">
    <property type="entry name" value="FBOX"/>
    <property type="match status" value="1"/>
</dbReference>
<dbReference type="Gene3D" id="1.20.1280.50">
    <property type="match status" value="1"/>
</dbReference>
<dbReference type="EMBL" id="VFQX01000024">
    <property type="protein sequence ID" value="KAF0979558.1"/>
    <property type="molecule type" value="Genomic_DNA"/>
</dbReference>
<sequence length="455" mass="53610">MIPSSTSQRHTSQHKHNNDHHHVHTTQESLSELSLDDTGEDYLDSLSAVSSDYGSLASLSQSSASEHHALLMSSTRNVVAHNFNELPNEILVHILIFLNGAQILKLEILSKKFYQLIHHEDESERQYNKKIRRKRIPTKEKRKEQRRLSINLATMIASSGLDLHSITSGYEFWIFLNEVHFKEETQRRRKEYPSAIQPRIFYMYHLKVAWLNEKYGIEKALRSLEDALTSHPYFNEVCIFSPHLLRLYYLLYLIDRDYATMDLRYHPFEELKLDVEKHVTPIAKHVMEKDIMRVGQGSMKMIAIVKLSPKDVLRNVQPGQQESLTQEQMAQQILLEAYSDKDFRDDRDVSMVKFIHEMNPSSHANYRYQLDEEDVGDKAGKITNTLNAIYRSWYAKWRDVINKNRDYQSFKSYDFRELETIKINSGFTYDNGLRCANSWIKRDYVYTKLLQRQLH</sequence>
<comment type="caution">
    <text evidence="3">The sequence shown here is derived from an EMBL/GenBank/DDBJ whole genome shotgun (WGS) entry which is preliminary data.</text>
</comment>
<dbReference type="RefSeq" id="XP_044564271.1">
    <property type="nucleotide sequence ID" value="XM_044704505.1"/>
</dbReference>
<dbReference type="SUPFAM" id="SSF81383">
    <property type="entry name" value="F-box domain"/>
    <property type="match status" value="1"/>
</dbReference>
<feature type="compositionally biased region" description="Basic residues" evidence="1">
    <location>
        <begin position="11"/>
        <end position="24"/>
    </location>
</feature>
<dbReference type="Pfam" id="PF12937">
    <property type="entry name" value="F-box-like"/>
    <property type="match status" value="1"/>
</dbReference>
<dbReference type="InterPro" id="IPR036047">
    <property type="entry name" value="F-box-like_dom_sf"/>
</dbReference>
<feature type="region of interest" description="Disordered" evidence="1">
    <location>
        <begin position="1"/>
        <end position="31"/>
    </location>
</feature>
<dbReference type="Proteomes" id="UP000444721">
    <property type="component" value="Unassembled WGS sequence"/>
</dbReference>
<dbReference type="OMA" id="RCANGWL"/>
<evidence type="ECO:0000313" key="4">
    <source>
        <dbReference type="Proteomes" id="UP000444721"/>
    </source>
</evidence>
<keyword evidence="4" id="KW-1185">Reference proteome</keyword>
<dbReference type="CDD" id="cd09917">
    <property type="entry name" value="F-box_SF"/>
    <property type="match status" value="1"/>
</dbReference>
<dbReference type="VEuPathDB" id="AmoebaDB:NfTy_030760"/>
<dbReference type="OrthoDB" id="677997at2759"/>
<name>A0A6A5C110_NAEFO</name>
<organism evidence="3 4">
    <name type="scientific">Naegleria fowleri</name>
    <name type="common">Brain eating amoeba</name>
    <dbReference type="NCBI Taxonomy" id="5763"/>
    <lineage>
        <taxon>Eukaryota</taxon>
        <taxon>Discoba</taxon>
        <taxon>Heterolobosea</taxon>
        <taxon>Tetramitia</taxon>
        <taxon>Eutetramitia</taxon>
        <taxon>Vahlkampfiidae</taxon>
        <taxon>Naegleria</taxon>
    </lineage>
</organism>
<evidence type="ECO:0000256" key="1">
    <source>
        <dbReference type="SAM" id="MobiDB-lite"/>
    </source>
</evidence>
<protein>
    <recommendedName>
        <fullName evidence="2">F-box domain-containing protein</fullName>
    </recommendedName>
</protein>
<dbReference type="GeneID" id="68108640"/>
<gene>
    <name evidence="3" type="ORF">FDP41_001422</name>
</gene>
<evidence type="ECO:0000259" key="2">
    <source>
        <dbReference type="PROSITE" id="PS50181"/>
    </source>
</evidence>
<reference evidence="3 4" key="1">
    <citation type="journal article" date="2019" name="Sci. Rep.">
        <title>Nanopore sequencing improves the draft genome of the human pathogenic amoeba Naegleria fowleri.</title>
        <authorList>
            <person name="Liechti N."/>
            <person name="Schurch N."/>
            <person name="Bruggmann R."/>
            <person name="Wittwer M."/>
        </authorList>
    </citation>
    <scope>NUCLEOTIDE SEQUENCE [LARGE SCALE GENOMIC DNA]</scope>
    <source>
        <strain evidence="3 4">ATCC 30894</strain>
    </source>
</reference>